<gene>
    <name evidence="3" type="ORF">KK078_29525</name>
</gene>
<feature type="transmembrane region" description="Helical" evidence="1">
    <location>
        <begin position="12"/>
        <end position="30"/>
    </location>
</feature>
<name>A0AAP2GGL9_9BACT</name>
<dbReference type="Proteomes" id="UP001319180">
    <property type="component" value="Unassembled WGS sequence"/>
</dbReference>
<reference evidence="3 4" key="1">
    <citation type="submission" date="2021-05" db="EMBL/GenBank/DDBJ databases">
        <title>A Polyphasic approach of four new species of the genus Ohtaekwangia: Ohtaekwangia histidinii sp. nov., Ohtaekwangia cretensis sp. nov., Ohtaekwangia indiensis sp. nov., Ohtaekwangia reichenbachii sp. nov. from diverse environment.</title>
        <authorList>
            <person name="Octaviana S."/>
        </authorList>
    </citation>
    <scope>NUCLEOTIDE SEQUENCE [LARGE SCALE GENOMIC DNA]</scope>
    <source>
        <strain evidence="3 4">PWU37</strain>
    </source>
</reference>
<proteinExistence type="predicted"/>
<comment type="caution">
    <text evidence="3">The sequence shown here is derived from an EMBL/GenBank/DDBJ whole genome shotgun (WGS) entry which is preliminary data.</text>
</comment>
<evidence type="ECO:0000256" key="1">
    <source>
        <dbReference type="SAM" id="Phobius"/>
    </source>
</evidence>
<keyword evidence="1" id="KW-1133">Transmembrane helix</keyword>
<dbReference type="PANTHER" id="PTHR33371:SF4">
    <property type="entry name" value="INTERMEMBRANE PHOSPHOLIPID TRANSPORT SYSTEM BINDING PROTEIN MLAD"/>
    <property type="match status" value="1"/>
</dbReference>
<organism evidence="3 4">
    <name type="scientific">Dawidia soli</name>
    <dbReference type="NCBI Taxonomy" id="2782352"/>
    <lineage>
        <taxon>Bacteria</taxon>
        <taxon>Pseudomonadati</taxon>
        <taxon>Bacteroidota</taxon>
        <taxon>Cytophagia</taxon>
        <taxon>Cytophagales</taxon>
        <taxon>Chryseotaleaceae</taxon>
        <taxon>Dawidia</taxon>
    </lineage>
</organism>
<sequence>MRNKTLDNTKVGLLVMVGLVFLVFTLYMIGRNRNLFGSTFTIHATLTHVNGLVPGNNVRFRGINVGTVGRIDVTSDTAIVVTLNIDESMKPYIQKNVVAAVGTDGLMGDKLINLNVPRTAAAPIEEHDTIQSLKPIETEEMLRTLNATNNNVERISTDLYEITTRLKSSESLWSLLSDSLLARNLRDAVSDFRTAGAHTADMTLTAKTIVRDLHHGDGIAYRLFADTSLSNKLDNSMQQIQRASQETSAMMKDLQQIVGNLRQGEGTAGLILADTLARRSLLRSLQSIEQGTGRFNENMEALRSNFLFRGYFNKQQRKQARREGKAGFSQPNP</sequence>
<dbReference type="InterPro" id="IPR003399">
    <property type="entry name" value="Mce/MlaD"/>
</dbReference>
<keyword evidence="1" id="KW-0472">Membrane</keyword>
<feature type="domain" description="Mce/MlaD" evidence="2">
    <location>
        <begin position="40"/>
        <end position="115"/>
    </location>
</feature>
<dbReference type="AlphaFoldDB" id="A0AAP2GGL9"/>
<dbReference type="PANTHER" id="PTHR33371">
    <property type="entry name" value="INTERMEMBRANE PHOSPHOLIPID TRANSPORT SYSTEM BINDING PROTEIN MLAD-RELATED"/>
    <property type="match status" value="1"/>
</dbReference>
<evidence type="ECO:0000313" key="4">
    <source>
        <dbReference type="Proteomes" id="UP001319180"/>
    </source>
</evidence>
<accession>A0AAP2GGL9</accession>
<dbReference type="EMBL" id="JAHESC010000083">
    <property type="protein sequence ID" value="MBT1690742.1"/>
    <property type="molecule type" value="Genomic_DNA"/>
</dbReference>
<protein>
    <submittedName>
        <fullName evidence="3">MCE family protein</fullName>
    </submittedName>
</protein>
<evidence type="ECO:0000313" key="3">
    <source>
        <dbReference type="EMBL" id="MBT1690742.1"/>
    </source>
</evidence>
<evidence type="ECO:0000259" key="2">
    <source>
        <dbReference type="Pfam" id="PF02470"/>
    </source>
</evidence>
<dbReference type="InterPro" id="IPR052336">
    <property type="entry name" value="MlaD_Phospholipid_Transporter"/>
</dbReference>
<dbReference type="Pfam" id="PF02470">
    <property type="entry name" value="MlaD"/>
    <property type="match status" value="1"/>
</dbReference>
<dbReference type="RefSeq" id="WP_254094488.1">
    <property type="nucleotide sequence ID" value="NZ_JAHESC010000083.1"/>
</dbReference>
<keyword evidence="4" id="KW-1185">Reference proteome</keyword>
<keyword evidence="1" id="KW-0812">Transmembrane</keyword>